<dbReference type="PANTHER" id="PTHR31225">
    <property type="entry name" value="OS04G0344100 PROTEIN-RELATED"/>
    <property type="match status" value="1"/>
</dbReference>
<dbReference type="SUPFAM" id="SSF48239">
    <property type="entry name" value="Terpenoid cyclases/Protein prenyltransferases"/>
    <property type="match status" value="1"/>
</dbReference>
<keyword evidence="4" id="KW-1185">Reference proteome</keyword>
<evidence type="ECO:0000313" key="3">
    <source>
        <dbReference type="EMBL" id="KAH0850364.1"/>
    </source>
</evidence>
<evidence type="ECO:0000313" key="4">
    <source>
        <dbReference type="Proteomes" id="UP000824890"/>
    </source>
</evidence>
<evidence type="ECO:0000259" key="2">
    <source>
        <dbReference type="Pfam" id="PF03936"/>
    </source>
</evidence>
<accession>A0ABQ7X4M4</accession>
<proteinExistence type="predicted"/>
<sequence length="211" mass="24590">MHTERRKVIARDFLKEKVRKMLDVETKSRLEQLDSHRRIAKTRDIFDVIIDKIESETFKSDDINSIISLYEASYLSTKSDIKLRNSCSRNAVPLENEKARTEVYIDAYEKKHDTNLVLIEFCQNRFHIYVQIAHQEDLKYAFQLVEGDCLVNHLPLIVENYFVAVGIIYEPQFGNSRRIISIVNALVTTIDDIYDIMALLKNLKSSTAMVE</sequence>
<dbReference type="SUPFAM" id="SSF48576">
    <property type="entry name" value="Terpenoid synthases"/>
    <property type="match status" value="1"/>
</dbReference>
<dbReference type="Gene3D" id="1.10.600.10">
    <property type="entry name" value="Farnesyl Diphosphate Synthase"/>
    <property type="match status" value="1"/>
</dbReference>
<feature type="domain" description="Terpene synthase metal-binding" evidence="2">
    <location>
        <begin position="157"/>
        <end position="211"/>
    </location>
</feature>
<dbReference type="Pfam" id="PF03936">
    <property type="entry name" value="Terpene_synth_C"/>
    <property type="match status" value="1"/>
</dbReference>
<dbReference type="InterPro" id="IPR008949">
    <property type="entry name" value="Isoprenoid_synthase_dom_sf"/>
</dbReference>
<dbReference type="PANTHER" id="PTHR31225:SF244">
    <property type="entry name" value="1,8-CINEOLE SYNTHASE 1, CHLOROPLASTIC-RELATED"/>
    <property type="match status" value="1"/>
</dbReference>
<dbReference type="InterPro" id="IPR008930">
    <property type="entry name" value="Terpenoid_cyclase/PrenylTrfase"/>
</dbReference>
<protein>
    <recommendedName>
        <fullName evidence="2">Terpene synthase metal-binding domain-containing protein</fullName>
    </recommendedName>
</protein>
<dbReference type="InterPro" id="IPR005630">
    <property type="entry name" value="Terpene_synthase_metal-bd"/>
</dbReference>
<dbReference type="Proteomes" id="UP000824890">
    <property type="component" value="Unassembled WGS sequence"/>
</dbReference>
<organism evidence="3 4">
    <name type="scientific">Brassica napus</name>
    <name type="common">Rape</name>
    <dbReference type="NCBI Taxonomy" id="3708"/>
    <lineage>
        <taxon>Eukaryota</taxon>
        <taxon>Viridiplantae</taxon>
        <taxon>Streptophyta</taxon>
        <taxon>Embryophyta</taxon>
        <taxon>Tracheophyta</taxon>
        <taxon>Spermatophyta</taxon>
        <taxon>Magnoliopsida</taxon>
        <taxon>eudicotyledons</taxon>
        <taxon>Gunneridae</taxon>
        <taxon>Pentapetalae</taxon>
        <taxon>rosids</taxon>
        <taxon>malvids</taxon>
        <taxon>Brassicales</taxon>
        <taxon>Brassicaceae</taxon>
        <taxon>Brassiceae</taxon>
        <taxon>Brassica</taxon>
    </lineage>
</organism>
<reference evidence="3 4" key="1">
    <citation type="submission" date="2021-05" db="EMBL/GenBank/DDBJ databases">
        <title>Genome Assembly of Synthetic Allotetraploid Brassica napus Reveals Homoeologous Exchanges between Subgenomes.</title>
        <authorList>
            <person name="Davis J.T."/>
        </authorList>
    </citation>
    <scope>NUCLEOTIDE SEQUENCE [LARGE SCALE GENOMIC DNA]</scope>
    <source>
        <strain evidence="4">cv. Da-Ae</strain>
        <tissue evidence="3">Seedling</tissue>
    </source>
</reference>
<keyword evidence="1" id="KW-0479">Metal-binding</keyword>
<evidence type="ECO:0000256" key="1">
    <source>
        <dbReference type="ARBA" id="ARBA00022723"/>
    </source>
</evidence>
<dbReference type="EMBL" id="JAGKQM010002074">
    <property type="protein sequence ID" value="KAH0850364.1"/>
    <property type="molecule type" value="Genomic_DNA"/>
</dbReference>
<comment type="caution">
    <text evidence="3">The sequence shown here is derived from an EMBL/GenBank/DDBJ whole genome shotgun (WGS) entry which is preliminary data.</text>
</comment>
<gene>
    <name evidence="3" type="ORF">HID58_095598</name>
</gene>
<name>A0ABQ7X4M4_BRANA</name>
<dbReference type="InterPro" id="IPR050148">
    <property type="entry name" value="Terpene_synthase-like"/>
</dbReference>